<dbReference type="EMBL" id="AP022853">
    <property type="protein sequence ID" value="BCB27296.1"/>
    <property type="molecule type" value="Genomic_DNA"/>
</dbReference>
<organism evidence="2 3">
    <name type="scientific">Sulfurimicrobium lacus</name>
    <dbReference type="NCBI Taxonomy" id="2715678"/>
    <lineage>
        <taxon>Bacteria</taxon>
        <taxon>Pseudomonadati</taxon>
        <taxon>Pseudomonadota</taxon>
        <taxon>Betaproteobacteria</taxon>
        <taxon>Nitrosomonadales</taxon>
        <taxon>Sulfuricellaceae</taxon>
        <taxon>Sulfurimicrobium</taxon>
    </lineage>
</organism>
<reference evidence="3" key="1">
    <citation type="submission" date="2020-03" db="EMBL/GenBank/DDBJ databases">
        <title>Complete genome sequence of sulfur-oxidizing bacterium skT11.</title>
        <authorList>
            <person name="Kanda M."/>
            <person name="Kojima H."/>
            <person name="Fukui M."/>
        </authorList>
    </citation>
    <scope>NUCLEOTIDE SEQUENCE [LARGE SCALE GENOMIC DNA]</scope>
    <source>
        <strain evidence="3">skT11</strain>
    </source>
</reference>
<keyword evidence="3" id="KW-1185">Reference proteome</keyword>
<evidence type="ECO:0000256" key="1">
    <source>
        <dbReference type="SAM" id="Phobius"/>
    </source>
</evidence>
<dbReference type="AlphaFoldDB" id="A0A6F8VE48"/>
<dbReference type="Proteomes" id="UP000502260">
    <property type="component" value="Chromosome"/>
</dbReference>
<feature type="transmembrane region" description="Helical" evidence="1">
    <location>
        <begin position="35"/>
        <end position="56"/>
    </location>
</feature>
<sequence>MQAALDYYWNVLFYQFNHALYCSSCSLSTPMCHGFWMWSLFIVEAAGLLVFVPILNREYQKYRGRKSYLKWLADYEKVADADVMAKVSWKGHTYVDADLSHEELSAQIRQELATRRDVSA</sequence>
<gene>
    <name evidence="2" type="ORF">SKTS_21820</name>
</gene>
<evidence type="ECO:0000313" key="2">
    <source>
        <dbReference type="EMBL" id="BCB27296.1"/>
    </source>
</evidence>
<name>A0A6F8VE48_9PROT</name>
<keyword evidence="1" id="KW-1133">Transmembrane helix</keyword>
<keyword evidence="1" id="KW-0472">Membrane</keyword>
<protein>
    <submittedName>
        <fullName evidence="2">Uncharacterized protein</fullName>
    </submittedName>
</protein>
<evidence type="ECO:0000313" key="3">
    <source>
        <dbReference type="Proteomes" id="UP000502260"/>
    </source>
</evidence>
<accession>A0A6F8VE48</accession>
<keyword evidence="1" id="KW-0812">Transmembrane</keyword>
<dbReference type="KEGG" id="slac:SKTS_21820"/>
<proteinExistence type="predicted"/>